<sequence length="146" mass="16484">MEQSFTSSFCIAAKPASIYSALTLDICKWWTENATCACKIGDLLSVHFENNTHWVMTVAEATPCHSLVWHVTEAFHDLTSLAQKDEWLGTNIIWQLEEQKNATKVTVTHNGLVPSLYCYQVCQSGWQHYLASLQAYLESGQGNPYH</sequence>
<dbReference type="AlphaFoldDB" id="A0A3E0TMQ9"/>
<dbReference type="InterPro" id="IPR023393">
    <property type="entry name" value="START-like_dom_sf"/>
</dbReference>
<feature type="domain" description="Activator of Hsp90 ATPase homologue 1/2-like C-terminal" evidence="2">
    <location>
        <begin position="13"/>
        <end position="138"/>
    </location>
</feature>
<dbReference type="EMBL" id="QUOU01000001">
    <property type="protein sequence ID" value="REL25778.1"/>
    <property type="molecule type" value="Genomic_DNA"/>
</dbReference>
<evidence type="ECO:0000313" key="3">
    <source>
        <dbReference type="EMBL" id="REL25778.1"/>
    </source>
</evidence>
<dbReference type="CDD" id="cd07814">
    <property type="entry name" value="SRPBCC_CalC_Aha1-like"/>
    <property type="match status" value="1"/>
</dbReference>
<dbReference type="Gene3D" id="3.30.530.20">
    <property type="match status" value="1"/>
</dbReference>
<dbReference type="SUPFAM" id="SSF55961">
    <property type="entry name" value="Bet v1-like"/>
    <property type="match status" value="1"/>
</dbReference>
<organism evidence="3 4">
    <name type="scientific">Thalassotalea euphylliae</name>
    <dbReference type="NCBI Taxonomy" id="1655234"/>
    <lineage>
        <taxon>Bacteria</taxon>
        <taxon>Pseudomonadati</taxon>
        <taxon>Pseudomonadota</taxon>
        <taxon>Gammaproteobacteria</taxon>
        <taxon>Alteromonadales</taxon>
        <taxon>Colwelliaceae</taxon>
        <taxon>Thalassotalea</taxon>
    </lineage>
</organism>
<evidence type="ECO:0000259" key="2">
    <source>
        <dbReference type="Pfam" id="PF08327"/>
    </source>
</evidence>
<comment type="caution">
    <text evidence="3">The sequence shown here is derived from an EMBL/GenBank/DDBJ whole genome shotgun (WGS) entry which is preliminary data.</text>
</comment>
<name>A0A3E0TMQ9_9GAMM</name>
<dbReference type="OrthoDB" id="287565at2"/>
<dbReference type="Proteomes" id="UP000256478">
    <property type="component" value="Unassembled WGS sequence"/>
</dbReference>
<proteinExistence type="inferred from homology"/>
<reference evidence="3 4" key="1">
    <citation type="submission" date="2018-08" db="EMBL/GenBank/DDBJ databases">
        <title>Thalassotalea euphylliae genome.</title>
        <authorList>
            <person name="Summers S."/>
            <person name="Rice S.A."/>
            <person name="Freckelton M.L."/>
            <person name="Nedved B.T."/>
            <person name="Hadfield M.G."/>
        </authorList>
    </citation>
    <scope>NUCLEOTIDE SEQUENCE [LARGE SCALE GENOMIC DNA]</scope>
    <source>
        <strain evidence="3 4">H1</strain>
    </source>
</reference>
<gene>
    <name evidence="3" type="ORF">DXX93_03870</name>
</gene>
<dbReference type="InterPro" id="IPR013538">
    <property type="entry name" value="ASHA1/2-like_C"/>
</dbReference>
<evidence type="ECO:0000313" key="4">
    <source>
        <dbReference type="Proteomes" id="UP000256478"/>
    </source>
</evidence>
<evidence type="ECO:0000256" key="1">
    <source>
        <dbReference type="ARBA" id="ARBA00006817"/>
    </source>
</evidence>
<comment type="similarity">
    <text evidence="1">Belongs to the AHA1 family.</text>
</comment>
<protein>
    <submittedName>
        <fullName evidence="3">SRPBCC domain-containing protein</fullName>
    </submittedName>
</protein>
<dbReference type="RefSeq" id="WP_116006904.1">
    <property type="nucleotide sequence ID" value="NZ_QUOU01000001.1"/>
</dbReference>
<dbReference type="Pfam" id="PF08327">
    <property type="entry name" value="AHSA1"/>
    <property type="match status" value="1"/>
</dbReference>
<accession>A0A3E0TMQ9</accession>